<accession>A0A9D1K530</accession>
<protein>
    <submittedName>
        <fullName evidence="1">Uncharacterized protein</fullName>
    </submittedName>
</protein>
<gene>
    <name evidence="1" type="ORF">IAD41_09070</name>
</gene>
<reference evidence="1" key="2">
    <citation type="journal article" date="2021" name="PeerJ">
        <title>Extensive microbial diversity within the chicken gut microbiome revealed by metagenomics and culture.</title>
        <authorList>
            <person name="Gilroy R."/>
            <person name="Ravi A."/>
            <person name="Getino M."/>
            <person name="Pursley I."/>
            <person name="Horton D.L."/>
            <person name="Alikhan N.F."/>
            <person name="Baker D."/>
            <person name="Gharbi K."/>
            <person name="Hall N."/>
            <person name="Watson M."/>
            <person name="Adriaenssens E.M."/>
            <person name="Foster-Nyarko E."/>
            <person name="Jarju S."/>
            <person name="Secka A."/>
            <person name="Antonio M."/>
            <person name="Oren A."/>
            <person name="Chaudhuri R.R."/>
            <person name="La Ragione R."/>
            <person name="Hildebrand F."/>
            <person name="Pallen M.J."/>
        </authorList>
    </citation>
    <scope>NUCLEOTIDE SEQUENCE</scope>
    <source>
        <strain evidence="1">CHK152-2994</strain>
    </source>
</reference>
<evidence type="ECO:0000313" key="1">
    <source>
        <dbReference type="EMBL" id="HIS83738.1"/>
    </source>
</evidence>
<evidence type="ECO:0000313" key="2">
    <source>
        <dbReference type="Proteomes" id="UP000824139"/>
    </source>
</evidence>
<organism evidence="1 2">
    <name type="scientific">Candidatus Scatenecus faecavium</name>
    <dbReference type="NCBI Taxonomy" id="2840915"/>
    <lineage>
        <taxon>Bacteria</taxon>
        <taxon>Candidatus Scatenecus</taxon>
    </lineage>
</organism>
<comment type="caution">
    <text evidence="1">The sequence shown here is derived from an EMBL/GenBank/DDBJ whole genome shotgun (WGS) entry which is preliminary data.</text>
</comment>
<dbReference type="AlphaFoldDB" id="A0A9D1K530"/>
<dbReference type="EMBL" id="DVJO01000197">
    <property type="protein sequence ID" value="HIS83738.1"/>
    <property type="molecule type" value="Genomic_DNA"/>
</dbReference>
<name>A0A9D1K530_9BACT</name>
<dbReference type="Proteomes" id="UP000824139">
    <property type="component" value="Unassembled WGS sequence"/>
</dbReference>
<reference evidence="1" key="1">
    <citation type="submission" date="2020-10" db="EMBL/GenBank/DDBJ databases">
        <authorList>
            <person name="Gilroy R."/>
        </authorList>
    </citation>
    <scope>NUCLEOTIDE SEQUENCE</scope>
    <source>
        <strain evidence="1">CHK152-2994</strain>
    </source>
</reference>
<sequence length="123" mass="13562">MVDRKIVKNVKNIIDGLAMHQNPESVAVLEDIGTNSKVDEIREMTAKALVQKNMPESLRVVITNKGKGINDLSTSVAMSTINELLSLEDKAEAIRILEDTVENNSEEEVRDNARSIKALMALS</sequence>
<proteinExistence type="predicted"/>